<comment type="caution">
    <text evidence="3">The sequence shown here is derived from an EMBL/GenBank/DDBJ whole genome shotgun (WGS) entry which is preliminary data.</text>
</comment>
<name>A0ABQ6Z9S6_9GAMM</name>
<feature type="transmembrane region" description="Helical" evidence="1">
    <location>
        <begin position="12"/>
        <end position="33"/>
    </location>
</feature>
<feature type="transmembrane region" description="Helical" evidence="1">
    <location>
        <begin position="315"/>
        <end position="338"/>
    </location>
</feature>
<organism evidence="3 4">
    <name type="scientific">Pseudoxanthomonas daejeonensis</name>
    <dbReference type="NCBI Taxonomy" id="266062"/>
    <lineage>
        <taxon>Bacteria</taxon>
        <taxon>Pseudomonadati</taxon>
        <taxon>Pseudomonadota</taxon>
        <taxon>Gammaproteobacteria</taxon>
        <taxon>Lysobacterales</taxon>
        <taxon>Lysobacteraceae</taxon>
        <taxon>Pseudoxanthomonas</taxon>
    </lineage>
</organism>
<feature type="transmembrane region" description="Helical" evidence="1">
    <location>
        <begin position="218"/>
        <end position="235"/>
    </location>
</feature>
<dbReference type="InterPro" id="IPR050623">
    <property type="entry name" value="Glucan_succinyl_AcylTrfase"/>
</dbReference>
<dbReference type="EMBL" id="PDWN01000003">
    <property type="protein sequence ID" value="KAF1696406.1"/>
    <property type="molecule type" value="Genomic_DNA"/>
</dbReference>
<feature type="transmembrane region" description="Helical" evidence="1">
    <location>
        <begin position="247"/>
        <end position="265"/>
    </location>
</feature>
<keyword evidence="1" id="KW-0472">Membrane</keyword>
<feature type="transmembrane region" description="Helical" evidence="1">
    <location>
        <begin position="85"/>
        <end position="106"/>
    </location>
</feature>
<feature type="transmembrane region" description="Helical" evidence="1">
    <location>
        <begin position="53"/>
        <end position="73"/>
    </location>
</feature>
<feature type="transmembrane region" description="Helical" evidence="1">
    <location>
        <begin position="190"/>
        <end position="206"/>
    </location>
</feature>
<feature type="transmembrane region" description="Helical" evidence="1">
    <location>
        <begin position="149"/>
        <end position="169"/>
    </location>
</feature>
<dbReference type="PANTHER" id="PTHR36927:SF3">
    <property type="entry name" value="GLUCANS BIOSYNTHESIS PROTEIN C"/>
    <property type="match status" value="1"/>
</dbReference>
<feature type="transmembrane region" description="Helical" evidence="1">
    <location>
        <begin position="285"/>
        <end position="303"/>
    </location>
</feature>
<dbReference type="PANTHER" id="PTHR36927">
    <property type="entry name" value="BLR4337 PROTEIN"/>
    <property type="match status" value="1"/>
</dbReference>
<dbReference type="InterPro" id="IPR002656">
    <property type="entry name" value="Acyl_transf_3_dom"/>
</dbReference>
<keyword evidence="4" id="KW-1185">Reference proteome</keyword>
<dbReference type="Pfam" id="PF01757">
    <property type="entry name" value="Acyl_transf_3"/>
    <property type="match status" value="1"/>
</dbReference>
<dbReference type="RefSeq" id="WP_162408712.1">
    <property type="nucleotide sequence ID" value="NZ_PDWN01000003.1"/>
</dbReference>
<feature type="domain" description="Acyltransferase 3" evidence="2">
    <location>
        <begin position="5"/>
        <end position="364"/>
    </location>
</feature>
<protein>
    <submittedName>
        <fullName evidence="3">Acetyltransferase</fullName>
    </submittedName>
</protein>
<sequence>MERRYDLDWIRICAFGVLVLYHVGMYYVTWDWHVNSPHASHALEPLMLLSSPWRLSLLFLVSGAATAFLWDRCRRDGARFVGPRSWRLLLPLVFGMLVIVPPQSYFEVVEKLPGGYHDGYLAFWARYLAGDGTFCRDGDCLDLPTWNHLWFVAYLWCYTVVLWVLLRFAPGATGTVAERLRALLSHPAGLLWPLAWLAAARFLLVARFESTHALVDDWYNHAQYLPLFLLGFAIARPGPLWERIERARWAALAATLASWAFIAWYFGHYSDGTEPPEYLRQLQRLLWSVQQWGAIVAILGFARRHAPADSPARRWLAEAVFPVYILHQTVIVLLAVYLRPLDLPVLLEGPLLVLATFALCFVAYGIVRRIGWLRPLFGLKRAAPRTRVPRHEDHPEAA</sequence>
<reference evidence="3 4" key="1">
    <citation type="submission" date="2017-10" db="EMBL/GenBank/DDBJ databases">
        <title>Whole genome sequencing of members of genus Pseudoxanthomonas.</title>
        <authorList>
            <person name="Kumar S."/>
            <person name="Bansal K."/>
            <person name="Kaur A."/>
            <person name="Patil P."/>
            <person name="Sharma S."/>
            <person name="Patil P.B."/>
        </authorList>
    </citation>
    <scope>NUCLEOTIDE SEQUENCE [LARGE SCALE GENOMIC DNA]</scope>
    <source>
        <strain evidence="3 4">DSM 17801</strain>
    </source>
</reference>
<evidence type="ECO:0000313" key="3">
    <source>
        <dbReference type="EMBL" id="KAF1696406.1"/>
    </source>
</evidence>
<gene>
    <name evidence="3" type="ORF">CSC65_04110</name>
</gene>
<dbReference type="Proteomes" id="UP000788419">
    <property type="component" value="Unassembled WGS sequence"/>
</dbReference>
<keyword evidence="1" id="KW-0812">Transmembrane</keyword>
<accession>A0ABQ6Z9S6</accession>
<keyword evidence="1" id="KW-1133">Transmembrane helix</keyword>
<proteinExistence type="predicted"/>
<feature type="transmembrane region" description="Helical" evidence="1">
    <location>
        <begin position="350"/>
        <end position="367"/>
    </location>
</feature>
<evidence type="ECO:0000259" key="2">
    <source>
        <dbReference type="Pfam" id="PF01757"/>
    </source>
</evidence>
<evidence type="ECO:0000313" key="4">
    <source>
        <dbReference type="Proteomes" id="UP000788419"/>
    </source>
</evidence>
<evidence type="ECO:0000256" key="1">
    <source>
        <dbReference type="SAM" id="Phobius"/>
    </source>
</evidence>